<proteinExistence type="predicted"/>
<dbReference type="EMBL" id="OU895879">
    <property type="protein sequence ID" value="CAG9808349.1"/>
    <property type="molecule type" value="Genomic_DNA"/>
</dbReference>
<dbReference type="AlphaFoldDB" id="A0A9N9S474"/>
<dbReference type="Proteomes" id="UP001153620">
    <property type="component" value="Chromosome 3"/>
</dbReference>
<name>A0A9N9S474_9DIPT</name>
<gene>
    <name evidence="2" type="ORF">CHIRRI_LOCUS11191</name>
</gene>
<reference evidence="2" key="2">
    <citation type="submission" date="2022-10" db="EMBL/GenBank/DDBJ databases">
        <authorList>
            <consortium name="ENA_rothamsted_submissions"/>
            <consortium name="culmorum"/>
            <person name="King R."/>
        </authorList>
    </citation>
    <scope>NUCLEOTIDE SEQUENCE</scope>
</reference>
<accession>A0A9N9S474</accession>
<evidence type="ECO:0000256" key="1">
    <source>
        <dbReference type="SAM" id="SignalP"/>
    </source>
</evidence>
<evidence type="ECO:0000313" key="3">
    <source>
        <dbReference type="Proteomes" id="UP001153620"/>
    </source>
</evidence>
<feature type="chain" id="PRO_5040190989" evidence="1">
    <location>
        <begin position="22"/>
        <end position="79"/>
    </location>
</feature>
<keyword evidence="1" id="KW-0732">Signal</keyword>
<feature type="signal peptide" evidence="1">
    <location>
        <begin position="1"/>
        <end position="21"/>
    </location>
</feature>
<sequence>MKTFVYLLIVILIHLSTQISALPTNYLHSNNNNYKTNSIGFTPTSTPTSDTDDFTTEYSQENFDDDYDLSAAVIATLAG</sequence>
<organism evidence="2 3">
    <name type="scientific">Chironomus riparius</name>
    <dbReference type="NCBI Taxonomy" id="315576"/>
    <lineage>
        <taxon>Eukaryota</taxon>
        <taxon>Metazoa</taxon>
        <taxon>Ecdysozoa</taxon>
        <taxon>Arthropoda</taxon>
        <taxon>Hexapoda</taxon>
        <taxon>Insecta</taxon>
        <taxon>Pterygota</taxon>
        <taxon>Neoptera</taxon>
        <taxon>Endopterygota</taxon>
        <taxon>Diptera</taxon>
        <taxon>Nematocera</taxon>
        <taxon>Chironomoidea</taxon>
        <taxon>Chironomidae</taxon>
        <taxon>Chironominae</taxon>
        <taxon>Chironomus</taxon>
    </lineage>
</organism>
<reference evidence="2" key="1">
    <citation type="submission" date="2022-01" db="EMBL/GenBank/DDBJ databases">
        <authorList>
            <person name="King R."/>
        </authorList>
    </citation>
    <scope>NUCLEOTIDE SEQUENCE</scope>
</reference>
<evidence type="ECO:0000313" key="2">
    <source>
        <dbReference type="EMBL" id="CAG9808349.1"/>
    </source>
</evidence>
<keyword evidence="3" id="KW-1185">Reference proteome</keyword>
<protein>
    <submittedName>
        <fullName evidence="2">Uncharacterized protein</fullName>
    </submittedName>
</protein>